<feature type="region of interest" description="Disordered" evidence="1">
    <location>
        <begin position="71"/>
        <end position="91"/>
    </location>
</feature>
<keyword evidence="3" id="KW-1185">Reference proteome</keyword>
<name>A0A5B6W7Z6_9ROSI</name>
<accession>A0A5B6W7Z6</accession>
<dbReference type="OrthoDB" id="1740797at2759"/>
<sequence length="91" mass="10777">MAIIQMIQNTLKFKGNMAEDPNQHLKRFLQLCNTFKYNEVFNDAVHLRRTIQLRREITNFKQFEDMRAFQDNDKEVPTSRTASMAPNSNIL</sequence>
<reference evidence="3" key="1">
    <citation type="journal article" date="2019" name="Plant Biotechnol. J.">
        <title>Genome sequencing of the Australian wild diploid species Gossypium australe highlights disease resistance and delayed gland morphogenesis.</title>
        <authorList>
            <person name="Cai Y."/>
            <person name="Cai X."/>
            <person name="Wang Q."/>
            <person name="Wang P."/>
            <person name="Zhang Y."/>
            <person name="Cai C."/>
            <person name="Xu Y."/>
            <person name="Wang K."/>
            <person name="Zhou Z."/>
            <person name="Wang C."/>
            <person name="Geng S."/>
            <person name="Li B."/>
            <person name="Dong Q."/>
            <person name="Hou Y."/>
            <person name="Wang H."/>
            <person name="Ai P."/>
            <person name="Liu Z."/>
            <person name="Yi F."/>
            <person name="Sun M."/>
            <person name="An G."/>
            <person name="Cheng J."/>
            <person name="Zhang Y."/>
            <person name="Shi Q."/>
            <person name="Xie Y."/>
            <person name="Shi X."/>
            <person name="Chang Y."/>
            <person name="Huang F."/>
            <person name="Chen Y."/>
            <person name="Hong S."/>
            <person name="Mi L."/>
            <person name="Sun Q."/>
            <person name="Zhang L."/>
            <person name="Zhou B."/>
            <person name="Peng R."/>
            <person name="Zhang X."/>
            <person name="Liu F."/>
        </authorList>
    </citation>
    <scope>NUCLEOTIDE SEQUENCE [LARGE SCALE GENOMIC DNA]</scope>
    <source>
        <strain evidence="3">cv. PA1801</strain>
    </source>
</reference>
<dbReference type="EMBL" id="SMMG02000004">
    <property type="protein sequence ID" value="KAA3477374.1"/>
    <property type="molecule type" value="Genomic_DNA"/>
</dbReference>
<dbReference type="Proteomes" id="UP000325315">
    <property type="component" value="Unassembled WGS sequence"/>
</dbReference>
<protein>
    <submittedName>
        <fullName evidence="2">Integrase-like protein</fullName>
    </submittedName>
</protein>
<dbReference type="AlphaFoldDB" id="A0A5B6W7Z6"/>
<gene>
    <name evidence="2" type="ORF">EPI10_011265</name>
</gene>
<evidence type="ECO:0000313" key="2">
    <source>
        <dbReference type="EMBL" id="KAA3477374.1"/>
    </source>
</evidence>
<evidence type="ECO:0000313" key="3">
    <source>
        <dbReference type="Proteomes" id="UP000325315"/>
    </source>
</evidence>
<evidence type="ECO:0000256" key="1">
    <source>
        <dbReference type="SAM" id="MobiDB-lite"/>
    </source>
</evidence>
<feature type="compositionally biased region" description="Polar residues" evidence="1">
    <location>
        <begin position="78"/>
        <end position="91"/>
    </location>
</feature>
<comment type="caution">
    <text evidence="2">The sequence shown here is derived from an EMBL/GenBank/DDBJ whole genome shotgun (WGS) entry which is preliminary data.</text>
</comment>
<organism evidence="2 3">
    <name type="scientific">Gossypium australe</name>
    <dbReference type="NCBI Taxonomy" id="47621"/>
    <lineage>
        <taxon>Eukaryota</taxon>
        <taxon>Viridiplantae</taxon>
        <taxon>Streptophyta</taxon>
        <taxon>Embryophyta</taxon>
        <taxon>Tracheophyta</taxon>
        <taxon>Spermatophyta</taxon>
        <taxon>Magnoliopsida</taxon>
        <taxon>eudicotyledons</taxon>
        <taxon>Gunneridae</taxon>
        <taxon>Pentapetalae</taxon>
        <taxon>rosids</taxon>
        <taxon>malvids</taxon>
        <taxon>Malvales</taxon>
        <taxon>Malvaceae</taxon>
        <taxon>Malvoideae</taxon>
        <taxon>Gossypium</taxon>
    </lineage>
</organism>
<proteinExistence type="predicted"/>